<gene>
    <name evidence="3" type="ordered locus">BDI_3237</name>
</gene>
<name>A6LGX8_PARD8</name>
<feature type="domain" description="Glycosyl transferase family 1" evidence="1">
    <location>
        <begin position="201"/>
        <end position="349"/>
    </location>
</feature>
<dbReference type="RefSeq" id="WP_011967221.1">
    <property type="nucleotide sequence ID" value="NC_009615.1"/>
</dbReference>
<dbReference type="CAZy" id="GT4">
    <property type="family name" value="Glycosyltransferase Family 4"/>
</dbReference>
<dbReference type="eggNOG" id="COG0438">
    <property type="taxonomic scope" value="Bacteria"/>
</dbReference>
<dbReference type="Proteomes" id="UP000000566">
    <property type="component" value="Chromosome"/>
</dbReference>
<dbReference type="Pfam" id="PF13439">
    <property type="entry name" value="Glyco_transf_4"/>
    <property type="match status" value="1"/>
</dbReference>
<dbReference type="CDD" id="cd03811">
    <property type="entry name" value="GT4_GT28_WabH-like"/>
    <property type="match status" value="1"/>
</dbReference>
<keyword evidence="3" id="KW-0808">Transferase</keyword>
<dbReference type="Gene3D" id="3.40.50.2000">
    <property type="entry name" value="Glycogen Phosphorylase B"/>
    <property type="match status" value="2"/>
</dbReference>
<dbReference type="Pfam" id="PF00534">
    <property type="entry name" value="Glycos_transf_1"/>
    <property type="match status" value="1"/>
</dbReference>
<dbReference type="DNASU" id="5308386"/>
<dbReference type="PANTHER" id="PTHR12526:SF630">
    <property type="entry name" value="GLYCOSYLTRANSFERASE"/>
    <property type="match status" value="1"/>
</dbReference>
<evidence type="ECO:0000313" key="3">
    <source>
        <dbReference type="EMBL" id="ABR44942.1"/>
    </source>
</evidence>
<dbReference type="BioCyc" id="PDIS435591:G1G5A-3317-MONOMER"/>
<dbReference type="InterPro" id="IPR028098">
    <property type="entry name" value="Glyco_trans_4-like_N"/>
</dbReference>
<proteinExistence type="predicted"/>
<evidence type="ECO:0000313" key="4">
    <source>
        <dbReference type="Proteomes" id="UP000000566"/>
    </source>
</evidence>
<organism evidence="3 4">
    <name type="scientific">Parabacteroides distasonis (strain ATCC 8503 / DSM 20701 / CIP 104284 / JCM 5825 / NCTC 11152)</name>
    <dbReference type="NCBI Taxonomy" id="435591"/>
    <lineage>
        <taxon>Bacteria</taxon>
        <taxon>Pseudomonadati</taxon>
        <taxon>Bacteroidota</taxon>
        <taxon>Bacteroidia</taxon>
        <taxon>Bacteroidales</taxon>
        <taxon>Tannerellaceae</taxon>
        <taxon>Parabacteroides</taxon>
    </lineage>
</organism>
<dbReference type="PANTHER" id="PTHR12526">
    <property type="entry name" value="GLYCOSYLTRANSFERASE"/>
    <property type="match status" value="1"/>
</dbReference>
<dbReference type="STRING" id="435591.BDI_3237"/>
<evidence type="ECO:0000259" key="2">
    <source>
        <dbReference type="Pfam" id="PF13439"/>
    </source>
</evidence>
<dbReference type="PaxDb" id="435591-BDI_3237"/>
<sequence length="375" mass="42637">MKRRILFIHNNLGGGGAEGALIEVLNHLDYNRYDVTLFLLYRTGDFIDRVPPQVHFKHEQFGRFFPGYKGKIAIRCGLRNMLLRCCAKRVFANEKYDTIVSFMESAPAKFHSYILDKGKRNITWVHCDLLNNHYTTGFFLTLKQEQKFYSRMDDVIFVSEDAKKNFSKLFGIDKGRVIYNIIDQRAICKRSKAVSSMPRHRTFTFVNVGSLKEIKRQDRIIETAALLKARGYDADFWLIGKGIWEERLKAQATALNVSDSVHFLGFQSNPYPYVAAADVFLMTSDSEGFPLVVAEAMCLGKAVISTRITGPMEMLGNGRYGILTGFSPEEIANSAISLIEDPKLLSSYQHLAYERSISYFDVNGVMTQIHDVIGN</sequence>
<dbReference type="KEGG" id="pdi:BDI_3237"/>
<dbReference type="GO" id="GO:0016757">
    <property type="term" value="F:glycosyltransferase activity"/>
    <property type="evidence" value="ECO:0007669"/>
    <property type="project" value="InterPro"/>
</dbReference>
<dbReference type="PATRIC" id="fig|435591.13.peg.3197"/>
<evidence type="ECO:0000259" key="1">
    <source>
        <dbReference type="Pfam" id="PF00534"/>
    </source>
</evidence>
<feature type="domain" description="Glycosyltransferase subfamily 4-like N-terminal" evidence="2">
    <location>
        <begin position="15"/>
        <end position="183"/>
    </location>
</feature>
<reference evidence="3 4" key="1">
    <citation type="journal article" date="2007" name="PLoS Biol.">
        <title>Evolution of symbiotic bacteria in the distal human intestine.</title>
        <authorList>
            <person name="Xu J."/>
            <person name="Mahowald M.A."/>
            <person name="Ley R.E."/>
            <person name="Lozupone C.A."/>
            <person name="Hamady M."/>
            <person name="Martens E.C."/>
            <person name="Henrissat B."/>
            <person name="Coutinho P.M."/>
            <person name="Minx P."/>
            <person name="Latreille P."/>
            <person name="Cordum H."/>
            <person name="Van Brunt A."/>
            <person name="Kim K."/>
            <person name="Fulton R.S."/>
            <person name="Fulton L.A."/>
            <person name="Clifton S.W."/>
            <person name="Wilson R.K."/>
            <person name="Knight R.D."/>
            <person name="Gordon J.I."/>
        </authorList>
    </citation>
    <scope>NUCLEOTIDE SEQUENCE [LARGE SCALE GENOMIC DNA]</scope>
    <source>
        <strain evidence="4">ATCC 8503 / DSM 20701 / CIP 104284 / JCM 5825 / NCTC 11152</strain>
    </source>
</reference>
<dbReference type="AlphaFoldDB" id="A6LGX8"/>
<dbReference type="InterPro" id="IPR001296">
    <property type="entry name" value="Glyco_trans_1"/>
</dbReference>
<dbReference type="EMBL" id="CP000140">
    <property type="protein sequence ID" value="ABR44942.1"/>
    <property type="molecule type" value="Genomic_DNA"/>
</dbReference>
<protein>
    <submittedName>
        <fullName evidence="3">Glycosyltransferase family 4</fullName>
    </submittedName>
</protein>
<dbReference type="SUPFAM" id="SSF53756">
    <property type="entry name" value="UDP-Glycosyltransferase/glycogen phosphorylase"/>
    <property type="match status" value="1"/>
</dbReference>
<dbReference type="HOGENOM" id="CLU_009583_0_0_10"/>
<keyword evidence="4" id="KW-1185">Reference proteome</keyword>
<accession>A6LGX8</accession>